<reference evidence="1 2" key="2">
    <citation type="submission" date="2020-02" db="EMBL/GenBank/DDBJ databases">
        <title>Genome sequences of Thiorhodococcus mannitoliphagus and Thiorhodococcus minor, purple sulfur photosynthetic bacteria in the gammaproteobacterial family, Chromatiaceae.</title>
        <authorList>
            <person name="Aviles F.A."/>
            <person name="Meyer T.E."/>
            <person name="Kyndt J.A."/>
        </authorList>
    </citation>
    <scope>NUCLEOTIDE SEQUENCE [LARGE SCALE GENOMIC DNA]</scope>
    <source>
        <strain evidence="1 2">DSM 18266</strain>
    </source>
</reference>
<accession>A0A6P1DVD8</accession>
<dbReference type="EMBL" id="JAAIJR010000093">
    <property type="protein sequence ID" value="NEX22307.1"/>
    <property type="molecule type" value="Genomic_DNA"/>
</dbReference>
<keyword evidence="2" id="KW-1185">Reference proteome</keyword>
<dbReference type="Proteomes" id="UP000471640">
    <property type="component" value="Unassembled WGS sequence"/>
</dbReference>
<comment type="caution">
    <text evidence="1">The sequence shown here is derived from an EMBL/GenBank/DDBJ whole genome shotgun (WGS) entry which is preliminary data.</text>
</comment>
<dbReference type="RefSeq" id="WP_164655403.1">
    <property type="nucleotide sequence ID" value="NZ_JAAIJR010000093.1"/>
</dbReference>
<organism evidence="1 2">
    <name type="scientific">Thiorhodococcus mannitoliphagus</name>
    <dbReference type="NCBI Taxonomy" id="329406"/>
    <lineage>
        <taxon>Bacteria</taxon>
        <taxon>Pseudomonadati</taxon>
        <taxon>Pseudomonadota</taxon>
        <taxon>Gammaproteobacteria</taxon>
        <taxon>Chromatiales</taxon>
        <taxon>Chromatiaceae</taxon>
        <taxon>Thiorhodococcus</taxon>
    </lineage>
</organism>
<name>A0A6P1DVD8_9GAMM</name>
<reference evidence="2" key="1">
    <citation type="journal article" date="2020" name="Microbiol. Resour. Announc.">
        <title>Draft Genome Sequences of Thiorhodococcus mannitoliphagus and Thiorhodococcus minor, Purple Sulfur Photosynthetic Bacteria in the Gammaproteobacterial Family Chromatiaceae.</title>
        <authorList>
            <person name="Aviles F.A."/>
            <person name="Meyer T.E."/>
            <person name="Kyndt J.A."/>
        </authorList>
    </citation>
    <scope>NUCLEOTIDE SEQUENCE [LARGE SCALE GENOMIC DNA]</scope>
    <source>
        <strain evidence="2">DSM 18266</strain>
    </source>
</reference>
<proteinExistence type="predicted"/>
<sequence length="70" mass="7286">MKASKRFGIMLLAALAVIGGSELGERLSVPGVHSFIPTAEAIVGRPLTPVSVAGVGRRTVRRCAAGVYYC</sequence>
<gene>
    <name evidence="1" type="ORF">G3480_18695</name>
</gene>
<evidence type="ECO:0000313" key="2">
    <source>
        <dbReference type="Proteomes" id="UP000471640"/>
    </source>
</evidence>
<dbReference type="AlphaFoldDB" id="A0A6P1DVD8"/>
<evidence type="ECO:0000313" key="1">
    <source>
        <dbReference type="EMBL" id="NEX22307.1"/>
    </source>
</evidence>
<protein>
    <submittedName>
        <fullName evidence="1">Uncharacterized protein</fullName>
    </submittedName>
</protein>